<evidence type="ECO:0000256" key="3">
    <source>
        <dbReference type="ARBA" id="ARBA00022723"/>
    </source>
</evidence>
<comment type="similarity">
    <text evidence="1">Belongs to the CISD protein family. CISD2 subfamily.</text>
</comment>
<keyword evidence="8" id="KW-1185">Reference proteome</keyword>
<organism evidence="7 8">
    <name type="scientific">Daphnia magna</name>
    <dbReference type="NCBI Taxonomy" id="35525"/>
    <lineage>
        <taxon>Eukaryota</taxon>
        <taxon>Metazoa</taxon>
        <taxon>Ecdysozoa</taxon>
        <taxon>Arthropoda</taxon>
        <taxon>Crustacea</taxon>
        <taxon>Branchiopoda</taxon>
        <taxon>Diplostraca</taxon>
        <taxon>Cladocera</taxon>
        <taxon>Anomopoda</taxon>
        <taxon>Daphniidae</taxon>
        <taxon>Daphnia</taxon>
    </lineage>
</organism>
<keyword evidence="5" id="KW-0411">Iron-sulfur</keyword>
<keyword evidence="2" id="KW-0001">2Fe-2S</keyword>
<evidence type="ECO:0000313" key="7">
    <source>
        <dbReference type="EMBL" id="KZS16425.1"/>
    </source>
</evidence>
<sequence>MDFVSNIVSRSLSSDASGRDWACAASLGVAALGISYFIVAKVSEFGFLCAKKKSKGNWVNPEIRKEDSKVVDSCDIEDIGEKKVFCRCWRSALFPYCDGTHNKHNLETGDNVGPLIVGRKKSN</sequence>
<dbReference type="PANTHER" id="PTHR13680">
    <property type="entry name" value="CDGSH IRON-SULFUR DOMAIN-CONTAINING PROTEIN 1"/>
    <property type="match status" value="1"/>
</dbReference>
<dbReference type="GO" id="GO:0010506">
    <property type="term" value="P:regulation of autophagy"/>
    <property type="evidence" value="ECO:0007669"/>
    <property type="project" value="InterPro"/>
</dbReference>
<dbReference type="OrthoDB" id="449252at2759"/>
<proteinExistence type="inferred from homology"/>
<dbReference type="GO" id="GO:0005741">
    <property type="term" value="C:mitochondrial outer membrane"/>
    <property type="evidence" value="ECO:0007669"/>
    <property type="project" value="TreeGrafter"/>
</dbReference>
<evidence type="ECO:0000256" key="4">
    <source>
        <dbReference type="ARBA" id="ARBA00023004"/>
    </source>
</evidence>
<reference evidence="7 8" key="1">
    <citation type="submission" date="2016-03" db="EMBL/GenBank/DDBJ databases">
        <title>EvidentialGene: Evidence-directed Construction of Genes on Genomes.</title>
        <authorList>
            <person name="Gilbert D.G."/>
            <person name="Choi J.-H."/>
            <person name="Mockaitis K."/>
            <person name="Colbourne J."/>
            <person name="Pfrender M."/>
        </authorList>
    </citation>
    <scope>NUCLEOTIDE SEQUENCE [LARGE SCALE GENOMIC DNA]</scope>
    <source>
        <strain evidence="7 8">Xinb3</strain>
        <tissue evidence="7">Complete organism</tissue>
    </source>
</reference>
<evidence type="ECO:0000256" key="1">
    <source>
        <dbReference type="ARBA" id="ARBA00008624"/>
    </source>
</evidence>
<keyword evidence="4" id="KW-0408">Iron</keyword>
<comment type="cofactor">
    <cofactor evidence="6">
        <name>[2Fe-2S] cluster</name>
        <dbReference type="ChEBI" id="CHEBI:190135"/>
    </cofactor>
</comment>
<keyword evidence="3" id="KW-0479">Metal-binding</keyword>
<evidence type="ECO:0000313" key="8">
    <source>
        <dbReference type="Proteomes" id="UP000076858"/>
    </source>
</evidence>
<dbReference type="PANTHER" id="PTHR13680:SF5">
    <property type="entry name" value="CDGSH IRON-SULFUR DOMAIN-CONTAINING PROTEIN 1"/>
    <property type="match status" value="1"/>
</dbReference>
<dbReference type="InterPro" id="IPR018967">
    <property type="entry name" value="FeS-contain_CDGSH-typ"/>
</dbReference>
<dbReference type="Proteomes" id="UP000076858">
    <property type="component" value="Unassembled WGS sequence"/>
</dbReference>
<evidence type="ECO:0000256" key="6">
    <source>
        <dbReference type="ARBA" id="ARBA00034078"/>
    </source>
</evidence>
<dbReference type="GO" id="GO:0051537">
    <property type="term" value="F:2 iron, 2 sulfur cluster binding"/>
    <property type="evidence" value="ECO:0007669"/>
    <property type="project" value="UniProtKB-KW"/>
</dbReference>
<evidence type="ECO:0000256" key="5">
    <source>
        <dbReference type="ARBA" id="ARBA00023014"/>
    </source>
</evidence>
<dbReference type="GO" id="GO:0046872">
    <property type="term" value="F:metal ion binding"/>
    <property type="evidence" value="ECO:0007669"/>
    <property type="project" value="UniProtKB-KW"/>
</dbReference>
<comment type="caution">
    <text evidence="7">The sequence shown here is derived from an EMBL/GenBank/DDBJ whole genome shotgun (WGS) entry which is preliminary data.</text>
</comment>
<dbReference type="InterPro" id="IPR045131">
    <property type="entry name" value="CISD1/2"/>
</dbReference>
<dbReference type="FunFam" id="3.40.5.90:FF:000001">
    <property type="entry name" value="CDGSH iron-sulfur domain-containing protein 1"/>
    <property type="match status" value="1"/>
</dbReference>
<dbReference type="SMART" id="SM00704">
    <property type="entry name" value="ZnF_CDGSH"/>
    <property type="match status" value="1"/>
</dbReference>
<accession>A0A164ZJ28</accession>
<dbReference type="Gene3D" id="3.40.5.90">
    <property type="entry name" value="CDGSH iron-sulfur domain, mitoNEET-type"/>
    <property type="match status" value="1"/>
</dbReference>
<dbReference type="InterPro" id="IPR042216">
    <property type="entry name" value="MitoNEET_CISD"/>
</dbReference>
<dbReference type="AlphaFoldDB" id="A0A164ZJ28"/>
<dbReference type="EMBL" id="LRGB01000715">
    <property type="protein sequence ID" value="KZS16425.1"/>
    <property type="molecule type" value="Genomic_DNA"/>
</dbReference>
<name>A0A164ZJ28_9CRUS</name>
<protein>
    <submittedName>
        <fullName evidence="7">CDGSH iron-sulfur domain-containing protein 1</fullName>
    </submittedName>
</protein>
<dbReference type="Pfam" id="PF09360">
    <property type="entry name" value="zf-CDGSH"/>
    <property type="match status" value="1"/>
</dbReference>
<dbReference type="STRING" id="35525.A0A164ZJ28"/>
<evidence type="ECO:0000256" key="2">
    <source>
        <dbReference type="ARBA" id="ARBA00022714"/>
    </source>
</evidence>
<gene>
    <name evidence="7" type="ORF">APZ42_017800</name>
</gene>